<organism evidence="1 2">
    <name type="scientific">Entomophthora muscae</name>
    <dbReference type="NCBI Taxonomy" id="34485"/>
    <lineage>
        <taxon>Eukaryota</taxon>
        <taxon>Fungi</taxon>
        <taxon>Fungi incertae sedis</taxon>
        <taxon>Zoopagomycota</taxon>
        <taxon>Entomophthoromycotina</taxon>
        <taxon>Entomophthoromycetes</taxon>
        <taxon>Entomophthorales</taxon>
        <taxon>Entomophthoraceae</taxon>
        <taxon>Entomophthora</taxon>
    </lineage>
</organism>
<proteinExistence type="predicted"/>
<name>A0ACC2TXW4_9FUNG</name>
<keyword evidence="2" id="KW-1185">Reference proteome</keyword>
<comment type="caution">
    <text evidence="1">The sequence shown here is derived from an EMBL/GenBank/DDBJ whole genome shotgun (WGS) entry which is preliminary data.</text>
</comment>
<dbReference type="EMBL" id="QTSX02001784">
    <property type="protein sequence ID" value="KAJ9079306.1"/>
    <property type="molecule type" value="Genomic_DNA"/>
</dbReference>
<gene>
    <name evidence="1" type="ORF">DSO57_1036749</name>
</gene>
<dbReference type="Proteomes" id="UP001165960">
    <property type="component" value="Unassembled WGS sequence"/>
</dbReference>
<accession>A0ACC2TXW4</accession>
<reference evidence="1" key="1">
    <citation type="submission" date="2022-04" db="EMBL/GenBank/DDBJ databases">
        <title>Genome of the entomopathogenic fungus Entomophthora muscae.</title>
        <authorList>
            <person name="Elya C."/>
            <person name="Lovett B.R."/>
            <person name="Lee E."/>
            <person name="Macias A.M."/>
            <person name="Hajek A.E."/>
            <person name="De Bivort B.L."/>
            <person name="Kasson M.T."/>
            <person name="De Fine Licht H.H."/>
            <person name="Stajich J.E."/>
        </authorList>
    </citation>
    <scope>NUCLEOTIDE SEQUENCE</scope>
    <source>
        <strain evidence="1">Berkeley</strain>
    </source>
</reference>
<protein>
    <submittedName>
        <fullName evidence="1">Uncharacterized protein</fullName>
    </submittedName>
</protein>
<evidence type="ECO:0000313" key="1">
    <source>
        <dbReference type="EMBL" id="KAJ9079306.1"/>
    </source>
</evidence>
<evidence type="ECO:0000313" key="2">
    <source>
        <dbReference type="Proteomes" id="UP001165960"/>
    </source>
</evidence>
<sequence length="412" mass="47146">MASEYKDTVSQGEVDLFTKQLNSNIRLARGQLQTAEKLYEDYDQVHKLLGDLPKQIKHKIMVPFGPLAFMPGEITHTNELTVLLGENWFADRSASQAQGIMERRQSYLQEQIDTLKADLVKLGQKVDVTKSIFGAHEHEVGEDGSKIVEIKEEFSAEPEKPSAPIETKTDIPVRQKSQEEIEADRRLLEEILKMSETDEEEGSEEEKSDDEEEEDEDEQYREGLAYSGRKDDDSDYSPVEDEEITPKKQVRFSDSVREPSTRDPDEFRSSPLWKMMQAVALQDKPEKKTPIRQVAPAELKLKKAAPQETNKPRSSIMSDVVVENEHSGPVDVEELELAIDMQVIAEEYQRKKQRQIMSQGGYSLTSEEKDLKELNKYTFDVPVEQEEASHKPKRISRFKAARLQSAKENDVE</sequence>